<organism evidence="1 2">
    <name type="scientific">Oryza meyeriana var. granulata</name>
    <dbReference type="NCBI Taxonomy" id="110450"/>
    <lineage>
        <taxon>Eukaryota</taxon>
        <taxon>Viridiplantae</taxon>
        <taxon>Streptophyta</taxon>
        <taxon>Embryophyta</taxon>
        <taxon>Tracheophyta</taxon>
        <taxon>Spermatophyta</taxon>
        <taxon>Magnoliopsida</taxon>
        <taxon>Liliopsida</taxon>
        <taxon>Poales</taxon>
        <taxon>Poaceae</taxon>
        <taxon>BOP clade</taxon>
        <taxon>Oryzoideae</taxon>
        <taxon>Oryzeae</taxon>
        <taxon>Oryzinae</taxon>
        <taxon>Oryza</taxon>
        <taxon>Oryza meyeriana</taxon>
    </lineage>
</organism>
<name>A0A6G1FHC2_9ORYZ</name>
<evidence type="ECO:0000313" key="2">
    <source>
        <dbReference type="Proteomes" id="UP000479710"/>
    </source>
</evidence>
<dbReference type="AlphaFoldDB" id="A0A6G1FHC2"/>
<sequence length="165" mass="18221">MRVPRCCHPAALLPPRRKCSKDSNRSHKFDKWKNKFLGRRAASVVGQDLEPRCLLPSSSLATSISTELRDRDPTMPRFQVSWAQRLGKHLVCLTSHDVSSSSVRKGAVLSFSILLTSFLPVPSGGPAPGAHSSERGCGGCRGGRSSLHLEQLRSRKIMRLRGFFL</sequence>
<accession>A0A6G1FHC2</accession>
<evidence type="ECO:0000313" key="1">
    <source>
        <dbReference type="EMBL" id="KAF0936192.1"/>
    </source>
</evidence>
<dbReference type="EMBL" id="SPHZ02000001">
    <property type="protein sequence ID" value="KAF0936192.1"/>
    <property type="molecule type" value="Genomic_DNA"/>
</dbReference>
<gene>
    <name evidence="1" type="ORF">E2562_039463</name>
</gene>
<proteinExistence type="predicted"/>
<dbReference type="Proteomes" id="UP000479710">
    <property type="component" value="Unassembled WGS sequence"/>
</dbReference>
<reference evidence="1 2" key="1">
    <citation type="submission" date="2019-11" db="EMBL/GenBank/DDBJ databases">
        <title>Whole genome sequence of Oryza granulata.</title>
        <authorList>
            <person name="Li W."/>
        </authorList>
    </citation>
    <scope>NUCLEOTIDE SEQUENCE [LARGE SCALE GENOMIC DNA]</scope>
    <source>
        <strain evidence="2">cv. Menghai</strain>
        <tissue evidence="1">Leaf</tissue>
    </source>
</reference>
<comment type="caution">
    <text evidence="1">The sequence shown here is derived from an EMBL/GenBank/DDBJ whole genome shotgun (WGS) entry which is preliminary data.</text>
</comment>
<keyword evidence="2" id="KW-1185">Reference proteome</keyword>
<protein>
    <submittedName>
        <fullName evidence="1">Uncharacterized protein</fullName>
    </submittedName>
</protein>